<evidence type="ECO:0000313" key="10">
    <source>
        <dbReference type="Proteomes" id="UP001164963"/>
    </source>
</evidence>
<name>A0ABY6PPI0_9ACTN</name>
<feature type="domain" description="EccD-like transmembrane" evidence="8">
    <location>
        <begin position="119"/>
        <end position="477"/>
    </location>
</feature>
<feature type="transmembrane region" description="Helical" evidence="7">
    <location>
        <begin position="180"/>
        <end position="199"/>
    </location>
</feature>
<dbReference type="InterPro" id="IPR044049">
    <property type="entry name" value="EccD_transm"/>
</dbReference>
<keyword evidence="4 7" id="KW-0812">Transmembrane</keyword>
<organism evidence="9 10">
    <name type="scientific">Streptomyces drozdowiczii</name>
    <dbReference type="NCBI Taxonomy" id="202862"/>
    <lineage>
        <taxon>Bacteria</taxon>
        <taxon>Bacillati</taxon>
        <taxon>Actinomycetota</taxon>
        <taxon>Actinomycetes</taxon>
        <taxon>Kitasatosporales</taxon>
        <taxon>Streptomycetaceae</taxon>
        <taxon>Streptomyces</taxon>
    </lineage>
</organism>
<evidence type="ECO:0000256" key="3">
    <source>
        <dbReference type="ARBA" id="ARBA00022475"/>
    </source>
</evidence>
<dbReference type="RefSeq" id="WP_265540564.1">
    <property type="nucleotide sequence ID" value="NZ_CP098740.1"/>
</dbReference>
<accession>A0ABY6PPI0</accession>
<keyword evidence="3" id="KW-1003">Cell membrane</keyword>
<keyword evidence="10" id="KW-1185">Reference proteome</keyword>
<sequence length="479" mass="47996">MSQTAATGFRRVTVVTPDTRIDVALPEDIAAADIWPEILRLTGPAAPGTAPPGHHLVRLDGTVLDGDRTLAAQRVLDGDILTLRPFAASLPPPVYDDVADAIASATGRDRHLWSDDLLRGAAPAAGALLLLLAALALWRADPVRHDLHGPPGAVAGAAGLLSATIAAVRARVYADRVTAAALGLGALPLVLLAGSGLVAPDPGGGAGRLQFLLGCAAVLVVSATLTALAPRGDAPFAGAALLAGAGALAAFAAILTEASATATAAVCAPAALGLIAFLPGLSARFARLPIGYAAPRPAGPFNDEDDEHAAPDAAPVDTRLVADRARRGHELLLGLAGGCAGLAVSAAAVLGASDNTWARLLALATGLALLLRARLFRYTAQVACLLIAGIGALAAPVTGLALTAQGDDPALYPRTTALCAALVAGAVLLAAAGATVPRNGLSPFWGRFLDLAESALLLSLLPLCLAVLDLYARARALTG</sequence>
<feature type="transmembrane region" description="Helical" evidence="7">
    <location>
        <begin position="448"/>
        <end position="472"/>
    </location>
</feature>
<evidence type="ECO:0000256" key="2">
    <source>
        <dbReference type="ARBA" id="ARBA00006162"/>
    </source>
</evidence>
<reference evidence="9" key="1">
    <citation type="journal article" date="2022" name="Front. Microbiol.">
        <title>Mirubactin C rescues the lethal effect of cell wall biosynthesis mutations in Bacillus subtilis.</title>
        <authorList>
            <person name="Kepplinger B."/>
            <person name="Wen X."/>
            <person name="Tyler A.R."/>
            <person name="Kim B.Y."/>
            <person name="Brown J."/>
            <person name="Banks P."/>
            <person name="Dashti Y."/>
            <person name="Mackenzie E.S."/>
            <person name="Wills C."/>
            <person name="Kawai Y."/>
            <person name="Waldron K.J."/>
            <person name="Allenby N.E.E."/>
            <person name="Wu L.J."/>
            <person name="Hall M.J."/>
            <person name="Errington J."/>
        </authorList>
    </citation>
    <scope>NUCLEOTIDE SEQUENCE</scope>
    <source>
        <strain evidence="9">MDA8-470</strain>
    </source>
</reference>
<dbReference type="Gene3D" id="3.10.20.90">
    <property type="entry name" value="Phosphatidylinositol 3-kinase Catalytic Subunit, Chain A, domain 1"/>
    <property type="match status" value="1"/>
</dbReference>
<proteinExistence type="inferred from homology"/>
<evidence type="ECO:0000313" key="9">
    <source>
        <dbReference type="EMBL" id="UZK54113.1"/>
    </source>
</evidence>
<feature type="transmembrane region" description="Helical" evidence="7">
    <location>
        <begin position="357"/>
        <end position="375"/>
    </location>
</feature>
<feature type="transmembrane region" description="Helical" evidence="7">
    <location>
        <begin position="211"/>
        <end position="229"/>
    </location>
</feature>
<evidence type="ECO:0000256" key="6">
    <source>
        <dbReference type="ARBA" id="ARBA00023136"/>
    </source>
</evidence>
<dbReference type="EMBL" id="CP098740">
    <property type="protein sequence ID" value="UZK54113.1"/>
    <property type="molecule type" value="Genomic_DNA"/>
</dbReference>
<feature type="transmembrane region" description="Helical" evidence="7">
    <location>
        <begin position="150"/>
        <end position="168"/>
    </location>
</feature>
<evidence type="ECO:0000256" key="4">
    <source>
        <dbReference type="ARBA" id="ARBA00022692"/>
    </source>
</evidence>
<dbReference type="Pfam" id="PF08817">
    <property type="entry name" value="YukD"/>
    <property type="match status" value="1"/>
</dbReference>
<dbReference type="NCBIfam" id="TIGR03920">
    <property type="entry name" value="T7SS_EccD"/>
    <property type="match status" value="1"/>
</dbReference>
<feature type="transmembrane region" description="Helical" evidence="7">
    <location>
        <begin position="331"/>
        <end position="351"/>
    </location>
</feature>
<evidence type="ECO:0000256" key="5">
    <source>
        <dbReference type="ARBA" id="ARBA00022989"/>
    </source>
</evidence>
<feature type="transmembrane region" description="Helical" evidence="7">
    <location>
        <begin position="415"/>
        <end position="436"/>
    </location>
</feature>
<dbReference type="InterPro" id="IPR006707">
    <property type="entry name" value="T7SS_EccD"/>
</dbReference>
<dbReference type="Pfam" id="PF19053">
    <property type="entry name" value="EccD"/>
    <property type="match status" value="1"/>
</dbReference>
<keyword evidence="5 7" id="KW-1133">Transmembrane helix</keyword>
<feature type="transmembrane region" description="Helical" evidence="7">
    <location>
        <begin position="382"/>
        <end position="403"/>
    </location>
</feature>
<protein>
    <submittedName>
        <fullName evidence="9">Type VII secretion integral membrane protein EccD</fullName>
    </submittedName>
</protein>
<comment type="similarity">
    <text evidence="2">Belongs to the EccD/Snm4 family.</text>
</comment>
<dbReference type="PIRSF" id="PIRSF017804">
    <property type="entry name" value="Secretion_EccD1"/>
    <property type="match status" value="1"/>
</dbReference>
<feature type="transmembrane region" description="Helical" evidence="7">
    <location>
        <begin position="262"/>
        <end position="281"/>
    </location>
</feature>
<feature type="transmembrane region" description="Helical" evidence="7">
    <location>
        <begin position="117"/>
        <end position="138"/>
    </location>
</feature>
<dbReference type="Proteomes" id="UP001164963">
    <property type="component" value="Chromosome"/>
</dbReference>
<comment type="subcellular location">
    <subcellularLocation>
        <location evidence="1">Cell membrane</location>
        <topology evidence="1">Multi-pass membrane protein</topology>
    </subcellularLocation>
</comment>
<evidence type="ECO:0000256" key="1">
    <source>
        <dbReference type="ARBA" id="ARBA00004651"/>
    </source>
</evidence>
<dbReference type="InterPro" id="IPR024962">
    <property type="entry name" value="YukD-like"/>
</dbReference>
<gene>
    <name evidence="9" type="primary">eccD</name>
    <name evidence="9" type="ORF">NEH16_08090</name>
</gene>
<evidence type="ECO:0000256" key="7">
    <source>
        <dbReference type="SAM" id="Phobius"/>
    </source>
</evidence>
<keyword evidence="6 7" id="KW-0472">Membrane</keyword>
<feature type="transmembrane region" description="Helical" evidence="7">
    <location>
        <begin position="236"/>
        <end position="256"/>
    </location>
</feature>
<evidence type="ECO:0000259" key="8">
    <source>
        <dbReference type="Pfam" id="PF19053"/>
    </source>
</evidence>